<evidence type="ECO:0000256" key="4">
    <source>
        <dbReference type="ARBA" id="ARBA00023204"/>
    </source>
</evidence>
<dbReference type="GeneID" id="30982761"/>
<protein>
    <recommendedName>
        <fullName evidence="6">DNA repair and recombination protein RAD52</fullName>
    </recommendedName>
</protein>
<feature type="region of interest" description="Disordered" evidence="7">
    <location>
        <begin position="188"/>
        <end position="245"/>
    </location>
</feature>
<dbReference type="InterPro" id="IPR041247">
    <property type="entry name" value="Rad52_fam"/>
</dbReference>
<feature type="region of interest" description="Disordered" evidence="7">
    <location>
        <begin position="263"/>
        <end position="289"/>
    </location>
</feature>
<organism evidence="8 9">
    <name type="scientific">Suhomyces tanzawaensis NRRL Y-17324</name>
    <dbReference type="NCBI Taxonomy" id="984487"/>
    <lineage>
        <taxon>Eukaryota</taxon>
        <taxon>Fungi</taxon>
        <taxon>Dikarya</taxon>
        <taxon>Ascomycota</taxon>
        <taxon>Saccharomycotina</taxon>
        <taxon>Pichiomycetes</taxon>
        <taxon>Debaryomycetaceae</taxon>
        <taxon>Suhomyces</taxon>
    </lineage>
</organism>
<evidence type="ECO:0000313" key="9">
    <source>
        <dbReference type="Proteomes" id="UP000094285"/>
    </source>
</evidence>
<gene>
    <name evidence="8" type="ORF">CANTADRAFT_35229</name>
</gene>
<dbReference type="GO" id="GO:0006312">
    <property type="term" value="P:mitotic recombination"/>
    <property type="evidence" value="ECO:0007669"/>
    <property type="project" value="TreeGrafter"/>
</dbReference>
<dbReference type="AlphaFoldDB" id="A0A1E4SHD7"/>
<name>A0A1E4SHD7_9ASCO</name>
<dbReference type="NCBIfam" id="TIGR00607">
    <property type="entry name" value="rad52"/>
    <property type="match status" value="1"/>
</dbReference>
<sequence>PQRTFQPVSYTPEEYQRIQLLLDKVLGPEYVSSRPGGGGQKVSYIEGWKALNLANEIFGFNGWNSELISTQVDYFDTHGNSGRFSMGLSVVVRVTIKDGAYHEDFGYGYIDNAKSKAMAFEKCKKEAFTDGVKRCLRCFGNVLGNCLYDRNIISKIQKVKLPQPDLEDSDFYRDPMLVERERRKLTSTKVNLLERRDPAAPVAPPAPKATTNPVPTTPNPSHASGAPQRHTSIPPGPPKTKTYTPSAQELEELDESFFSDDLMEEAEPEDKGSKDTDIEPRQLVPDKPQQFPLFVSAKGADLLQQTPEDITKLPQFDPKFVSPNIKRTLPNTSAPVKRTEVSAVSSQSISRVYPPSQSENNALGKRIGMPPSQRPAKR</sequence>
<accession>A0A1E4SHD7</accession>
<dbReference type="InterPro" id="IPR007232">
    <property type="entry name" value="Rad52_Rad59_Rad22"/>
</dbReference>
<comment type="similarity">
    <text evidence="1">Belongs to the RAD52 family.</text>
</comment>
<dbReference type="GO" id="GO:0003697">
    <property type="term" value="F:single-stranded DNA binding"/>
    <property type="evidence" value="ECO:0007669"/>
    <property type="project" value="UniProtKB-ARBA"/>
</dbReference>
<keyword evidence="3" id="KW-0233">DNA recombination</keyword>
<reference evidence="9" key="1">
    <citation type="submission" date="2016-05" db="EMBL/GenBank/DDBJ databases">
        <title>Comparative genomics of biotechnologically important yeasts.</title>
        <authorList>
            <consortium name="DOE Joint Genome Institute"/>
            <person name="Riley R."/>
            <person name="Haridas S."/>
            <person name="Wolfe K.H."/>
            <person name="Lopes M.R."/>
            <person name="Hittinger C.T."/>
            <person name="Goker M."/>
            <person name="Salamov A."/>
            <person name="Wisecaver J."/>
            <person name="Long T.M."/>
            <person name="Aerts A.L."/>
            <person name="Barry K."/>
            <person name="Choi C."/>
            <person name="Clum A."/>
            <person name="Coughlan A.Y."/>
            <person name="Deshpande S."/>
            <person name="Douglass A.P."/>
            <person name="Hanson S.J."/>
            <person name="Klenk H.-P."/>
            <person name="Labutti K."/>
            <person name="Lapidus A."/>
            <person name="Lindquist E."/>
            <person name="Lipzen A."/>
            <person name="Meier-Kolthoff J.P."/>
            <person name="Ohm R.A."/>
            <person name="Otillar R.P."/>
            <person name="Pangilinan J."/>
            <person name="Peng Y."/>
            <person name="Rokas A."/>
            <person name="Rosa C.A."/>
            <person name="Scheuner C."/>
            <person name="Sibirny A.A."/>
            <person name="Slot J.C."/>
            <person name="Stielow J.B."/>
            <person name="Sun H."/>
            <person name="Kurtzman C.P."/>
            <person name="Blackwell M."/>
            <person name="Grigoriev I.V."/>
            <person name="Jeffries T.W."/>
        </authorList>
    </citation>
    <scope>NUCLEOTIDE SEQUENCE [LARGE SCALE GENOMIC DNA]</scope>
    <source>
        <strain evidence="9">NRRL Y-17324</strain>
    </source>
</reference>
<dbReference type="InterPro" id="IPR042525">
    <property type="entry name" value="Rad52_Rad59_Rad22_sf"/>
</dbReference>
<dbReference type="PANTHER" id="PTHR12132:SF1">
    <property type="entry name" value="DNA REPAIR PROTEIN RAD52 HOMOLOG"/>
    <property type="match status" value="1"/>
</dbReference>
<evidence type="ECO:0000256" key="7">
    <source>
        <dbReference type="SAM" id="MobiDB-lite"/>
    </source>
</evidence>
<feature type="compositionally biased region" description="Polar residues" evidence="7">
    <location>
        <begin position="342"/>
        <end position="361"/>
    </location>
</feature>
<dbReference type="OrthoDB" id="206565at2759"/>
<keyword evidence="4" id="KW-0234">DNA repair</keyword>
<comment type="function">
    <text evidence="5">Involved in DNA double-strand break (DSB) repair and recombination. Promotes the annealing of complementary single-stranded DNA and by stimulation of the RAD51 recombinase.</text>
</comment>
<evidence type="ECO:0000256" key="5">
    <source>
        <dbReference type="ARBA" id="ARBA00037138"/>
    </source>
</evidence>
<dbReference type="Pfam" id="PF04098">
    <property type="entry name" value="Rad52_Rad22"/>
    <property type="match status" value="1"/>
</dbReference>
<evidence type="ECO:0000256" key="6">
    <source>
        <dbReference type="ARBA" id="ARBA00041062"/>
    </source>
</evidence>
<evidence type="ECO:0000256" key="3">
    <source>
        <dbReference type="ARBA" id="ARBA00023172"/>
    </source>
</evidence>
<proteinExistence type="inferred from homology"/>
<keyword evidence="9" id="KW-1185">Reference proteome</keyword>
<feature type="non-terminal residue" evidence="8">
    <location>
        <position position="1"/>
    </location>
</feature>
<feature type="compositionally biased region" description="Basic and acidic residues" evidence="7">
    <location>
        <begin position="269"/>
        <end position="280"/>
    </location>
</feature>
<dbReference type="Proteomes" id="UP000094285">
    <property type="component" value="Unassembled WGS sequence"/>
</dbReference>
<dbReference type="STRING" id="984487.A0A1E4SHD7"/>
<evidence type="ECO:0000256" key="1">
    <source>
        <dbReference type="ARBA" id="ARBA00006638"/>
    </source>
</evidence>
<dbReference type="SUPFAM" id="SSF54768">
    <property type="entry name" value="dsRNA-binding domain-like"/>
    <property type="match status" value="1"/>
</dbReference>
<evidence type="ECO:0000256" key="2">
    <source>
        <dbReference type="ARBA" id="ARBA00022763"/>
    </source>
</evidence>
<feature type="non-terminal residue" evidence="8">
    <location>
        <position position="378"/>
    </location>
</feature>
<dbReference type="FunFam" id="3.30.390.80:FF:000001">
    <property type="entry name" value="DNA repair protein RAD52 homolog"/>
    <property type="match status" value="1"/>
</dbReference>
<evidence type="ECO:0000313" key="8">
    <source>
        <dbReference type="EMBL" id="ODV78906.1"/>
    </source>
</evidence>
<dbReference type="EMBL" id="KV453912">
    <property type="protein sequence ID" value="ODV78906.1"/>
    <property type="molecule type" value="Genomic_DNA"/>
</dbReference>
<keyword evidence="2" id="KW-0227">DNA damage</keyword>
<feature type="region of interest" description="Disordered" evidence="7">
    <location>
        <begin position="309"/>
        <end position="378"/>
    </location>
</feature>
<dbReference type="Gene3D" id="3.30.390.80">
    <property type="entry name" value="DNA repair protein Rad52/59/22"/>
    <property type="match status" value="1"/>
</dbReference>
<dbReference type="PANTHER" id="PTHR12132">
    <property type="entry name" value="DNA REPAIR AND RECOMBINATION PROTEIN RAD52, RAD59"/>
    <property type="match status" value="1"/>
</dbReference>
<dbReference type="RefSeq" id="XP_020064028.1">
    <property type="nucleotide sequence ID" value="XM_020208624.1"/>
</dbReference>
<dbReference type="InterPro" id="IPR004585">
    <property type="entry name" value="DNA_recomb/repair_Rad52"/>
</dbReference>
<dbReference type="GO" id="GO:0005634">
    <property type="term" value="C:nucleus"/>
    <property type="evidence" value="ECO:0007669"/>
    <property type="project" value="InterPro"/>
</dbReference>
<dbReference type="GO" id="GO:0045002">
    <property type="term" value="P:double-strand break repair via single-strand annealing"/>
    <property type="evidence" value="ECO:0007669"/>
    <property type="project" value="InterPro"/>
</dbReference>
<dbReference type="GO" id="GO:0000730">
    <property type="term" value="P:DNA recombinase assembly"/>
    <property type="evidence" value="ECO:0007669"/>
    <property type="project" value="InterPro"/>
</dbReference>